<evidence type="ECO:0000256" key="1">
    <source>
        <dbReference type="SAM" id="SignalP"/>
    </source>
</evidence>
<keyword evidence="1" id="KW-0732">Signal</keyword>
<comment type="caution">
    <text evidence="3">The sequence shown here is derived from an EMBL/GenBank/DDBJ whole genome shotgun (WGS) entry which is preliminary data.</text>
</comment>
<feature type="chain" id="PRO_5025001642" evidence="1">
    <location>
        <begin position="28"/>
        <end position="155"/>
    </location>
</feature>
<name>A0A658R634_9BURK</name>
<evidence type="ECO:0000313" key="4">
    <source>
        <dbReference type="Proteomes" id="UP000198263"/>
    </source>
</evidence>
<dbReference type="InterPro" id="IPR027843">
    <property type="entry name" value="DUF4440"/>
</dbReference>
<dbReference type="InterPro" id="IPR032710">
    <property type="entry name" value="NTF2-like_dom_sf"/>
</dbReference>
<reference evidence="3 4" key="1">
    <citation type="submission" date="2016-01" db="EMBL/GenBank/DDBJ databases">
        <authorList>
            <person name="Peeters C."/>
        </authorList>
    </citation>
    <scope>NUCLEOTIDE SEQUENCE [LARGE SCALE GENOMIC DNA]</scope>
    <source>
        <strain evidence="3">LMG 29315</strain>
    </source>
</reference>
<evidence type="ECO:0000313" key="3">
    <source>
        <dbReference type="EMBL" id="SAL52100.1"/>
    </source>
</evidence>
<keyword evidence="4" id="KW-1185">Reference proteome</keyword>
<dbReference type="PANTHER" id="PTHR31664">
    <property type="entry name" value="PROTEIN CBG16427"/>
    <property type="match status" value="1"/>
</dbReference>
<dbReference type="Gene3D" id="3.10.450.50">
    <property type="match status" value="1"/>
</dbReference>
<gene>
    <name evidence="3" type="ORF">AWB72_05544</name>
</gene>
<proteinExistence type="predicted"/>
<dbReference type="Pfam" id="PF14534">
    <property type="entry name" value="DUF4440"/>
    <property type="match status" value="1"/>
</dbReference>
<feature type="signal peptide" evidence="1">
    <location>
        <begin position="1"/>
        <end position="27"/>
    </location>
</feature>
<organism evidence="3 4">
    <name type="scientific">Caballeronia concitans</name>
    <dbReference type="NCBI Taxonomy" id="1777133"/>
    <lineage>
        <taxon>Bacteria</taxon>
        <taxon>Pseudomonadati</taxon>
        <taxon>Pseudomonadota</taxon>
        <taxon>Betaproteobacteria</taxon>
        <taxon>Burkholderiales</taxon>
        <taxon>Burkholderiaceae</taxon>
        <taxon>Caballeronia</taxon>
    </lineage>
</organism>
<dbReference type="AlphaFoldDB" id="A0A658R634"/>
<dbReference type="SUPFAM" id="SSF54427">
    <property type="entry name" value="NTF2-like"/>
    <property type="match status" value="1"/>
</dbReference>
<accession>A0A658R634</accession>
<feature type="domain" description="DUF4440" evidence="2">
    <location>
        <begin position="37"/>
        <end position="141"/>
    </location>
</feature>
<protein>
    <submittedName>
        <fullName evidence="3">SnoaL-like domain protein</fullName>
    </submittedName>
</protein>
<dbReference type="Proteomes" id="UP000198263">
    <property type="component" value="Unassembled WGS sequence"/>
</dbReference>
<dbReference type="PANTHER" id="PTHR31664:SF8">
    <property type="entry name" value="DUF4440 DOMAIN-CONTAINING PROTEIN"/>
    <property type="match status" value="1"/>
</dbReference>
<evidence type="ECO:0000259" key="2">
    <source>
        <dbReference type="Pfam" id="PF14534"/>
    </source>
</evidence>
<sequence length="155" mass="16788">MQRILEHAIVSVAMCCMVAMSDTAAFAQSNARTAIESSNKRFEQAVARGDAPGLAALYTENARLLPANGKTVSGRAAITRFWQGAIDSGFKSVVLTSVEIEAHGDSAYEVGRWSAPGEAGKVYDAGDYIVIWKRVNGQWKLHRDIWTTNSPAAKK</sequence>
<dbReference type="EMBL" id="FCNV02000024">
    <property type="protein sequence ID" value="SAL52100.1"/>
    <property type="molecule type" value="Genomic_DNA"/>
</dbReference>